<evidence type="ECO:0000313" key="1">
    <source>
        <dbReference type="EMBL" id="KAG0423897.1"/>
    </source>
</evidence>
<sequence>MSPKKTTTVHGNPPGSGAKHLMAVWTRAARQRTGKKSLSNATAPTANVSLMAAAGATNAVKGVNRLLTLGKGFSLTKTAPTLDQKSREGDKNTTRAPIDPTTNDAERQQLCLVEAIPTFGEAVMTRIDQAAWSTVASRGARKKAIAPTLIKKEPGGDGYKHHTVILRPQLSPKDLKTAQAKDVDTHSKYDRCYRIRIQEVTNTTAVNTWLPHLAEHLLKLKTIRTLDNEIPVCTYLALNGNQVRGVIYGIDPTDDLESLLPNLVSTTQWTLDASPMGKNSKRALITFEEKQTCPDCGREHMHGEDGCMDTSPQCKNCKGAHLATDFSCPKEREAYEQLQLKGKTRKKPASNRRMKARNGTVLRNYPKEKRLPRQPRRQRVKNTSQRFQRWRHKYQLGDRWKQHPNDIPGNNNTKPHTRRQTSPRQAEIETKHW</sequence>
<comment type="caution">
    <text evidence="1">The sequence shown here is derived from an EMBL/GenBank/DDBJ whole genome shotgun (WGS) entry which is preliminary data.</text>
</comment>
<protein>
    <submittedName>
        <fullName evidence="1">Uncharacterized protein</fullName>
    </submittedName>
</protein>
<organism evidence="1 2">
    <name type="scientific">Ixodes persulcatus</name>
    <name type="common">Taiga tick</name>
    <dbReference type="NCBI Taxonomy" id="34615"/>
    <lineage>
        <taxon>Eukaryota</taxon>
        <taxon>Metazoa</taxon>
        <taxon>Ecdysozoa</taxon>
        <taxon>Arthropoda</taxon>
        <taxon>Chelicerata</taxon>
        <taxon>Arachnida</taxon>
        <taxon>Acari</taxon>
        <taxon>Parasitiformes</taxon>
        <taxon>Ixodida</taxon>
        <taxon>Ixodoidea</taxon>
        <taxon>Ixodidae</taxon>
        <taxon>Ixodinae</taxon>
        <taxon>Ixodes</taxon>
    </lineage>
</organism>
<gene>
    <name evidence="1" type="ORF">HPB47_000335</name>
</gene>
<keyword evidence="2" id="KW-1185">Reference proteome</keyword>
<dbReference type="EMBL" id="JABSTQ010010042">
    <property type="protein sequence ID" value="KAG0423897.1"/>
    <property type="molecule type" value="Genomic_DNA"/>
</dbReference>
<name>A0AC60PTK0_IXOPE</name>
<accession>A0AC60PTK0</accession>
<dbReference type="Proteomes" id="UP000805193">
    <property type="component" value="Unassembled WGS sequence"/>
</dbReference>
<reference evidence="1 2" key="1">
    <citation type="journal article" date="2020" name="Cell">
        <title>Large-Scale Comparative Analyses of Tick Genomes Elucidate Their Genetic Diversity and Vector Capacities.</title>
        <authorList>
            <consortium name="Tick Genome and Microbiome Consortium (TIGMIC)"/>
            <person name="Jia N."/>
            <person name="Wang J."/>
            <person name="Shi W."/>
            <person name="Du L."/>
            <person name="Sun Y."/>
            <person name="Zhan W."/>
            <person name="Jiang J.F."/>
            <person name="Wang Q."/>
            <person name="Zhang B."/>
            <person name="Ji P."/>
            <person name="Bell-Sakyi L."/>
            <person name="Cui X.M."/>
            <person name="Yuan T.T."/>
            <person name="Jiang B.G."/>
            <person name="Yang W.F."/>
            <person name="Lam T.T."/>
            <person name="Chang Q.C."/>
            <person name="Ding S.J."/>
            <person name="Wang X.J."/>
            <person name="Zhu J.G."/>
            <person name="Ruan X.D."/>
            <person name="Zhao L."/>
            <person name="Wei J.T."/>
            <person name="Ye R.Z."/>
            <person name="Que T.C."/>
            <person name="Du C.H."/>
            <person name="Zhou Y.H."/>
            <person name="Cheng J.X."/>
            <person name="Dai P.F."/>
            <person name="Guo W.B."/>
            <person name="Han X.H."/>
            <person name="Huang E.J."/>
            <person name="Li L.F."/>
            <person name="Wei W."/>
            <person name="Gao Y.C."/>
            <person name="Liu J.Z."/>
            <person name="Shao H.Z."/>
            <person name="Wang X."/>
            <person name="Wang C.C."/>
            <person name="Yang T.C."/>
            <person name="Huo Q.B."/>
            <person name="Li W."/>
            <person name="Chen H.Y."/>
            <person name="Chen S.E."/>
            <person name="Zhou L.G."/>
            <person name="Ni X.B."/>
            <person name="Tian J.H."/>
            <person name="Sheng Y."/>
            <person name="Liu T."/>
            <person name="Pan Y.S."/>
            <person name="Xia L.Y."/>
            <person name="Li J."/>
            <person name="Zhao F."/>
            <person name="Cao W.C."/>
        </authorList>
    </citation>
    <scope>NUCLEOTIDE SEQUENCE [LARGE SCALE GENOMIC DNA]</scope>
    <source>
        <strain evidence="1">Iper-2018</strain>
    </source>
</reference>
<evidence type="ECO:0000313" key="2">
    <source>
        <dbReference type="Proteomes" id="UP000805193"/>
    </source>
</evidence>
<proteinExistence type="predicted"/>